<sequence length="617" mass="67296">MSRTIATILTLKNEFTAPAQKIAKSTKNINRENKRTINSIKKMGRQIKETARDAVKDVTKMTVAFGGIAGAMATKIGFGEAMNLEGYKTQLMTATKDAKKAGEIMKFSVDLANSTPFETGSMVEASAKLEAMGVSARAYLPSIADMAGATNKSLDQANEAIIDAQAGELERLKEFGITKQSIIDFGAQKMNMKDLVNKKGQIKDQNQFNKVLFQLMESKFKGGAATQAKTFKGMWSTVTGITKISLANIVGMQKDGAIKQGSVFELLKGKMKIVGDTLLKWQTDGTIEKIADNTVVAVSFMIDSIKEIARVVAPTVKFITENFGTIAPIILTIYGAMLLYKGIMIAQIAYTKAFAIAEGVKTAVLATGSSTLNAITIAQWAWNAAMTANPIGMVIAGITAIVVAGILLWKNFDKIKAKAVELWGSIKEFGFSMFDMASNFLLPLKPLKLLIQHFDKIINVGKKAWGIVKGFFGSNEEKKKNKEIKNNPDGVLATKPSRDAVVKTVIPVTKNKIASKELFTQSSRIPSKTSLTNLNNETRNLNNKSTQNITNINNSNSQDTKNSNVNNSNIHNKTTKEEKKMEFHFHGDVYGFEDFKEKTAKAIYEIANITGSNVAVV</sequence>
<organism evidence="3 4">
    <name type="scientific">Psychrilyobacter piezotolerans</name>
    <dbReference type="NCBI Taxonomy" id="2293438"/>
    <lineage>
        <taxon>Bacteria</taxon>
        <taxon>Fusobacteriati</taxon>
        <taxon>Fusobacteriota</taxon>
        <taxon>Fusobacteriia</taxon>
        <taxon>Fusobacteriales</taxon>
        <taxon>Fusobacteriaceae</taxon>
        <taxon>Psychrilyobacter</taxon>
    </lineage>
</organism>
<feature type="compositionally biased region" description="Low complexity" evidence="1">
    <location>
        <begin position="529"/>
        <end position="572"/>
    </location>
</feature>
<feature type="transmembrane region" description="Helical" evidence="2">
    <location>
        <begin position="362"/>
        <end position="382"/>
    </location>
</feature>
<keyword evidence="2" id="KW-1133">Transmembrane helix</keyword>
<dbReference type="EMBL" id="QUAJ01000006">
    <property type="protein sequence ID" value="REI42081.1"/>
    <property type="molecule type" value="Genomic_DNA"/>
</dbReference>
<accession>A0ABX9KJ62</accession>
<dbReference type="Proteomes" id="UP000263486">
    <property type="component" value="Unassembled WGS sequence"/>
</dbReference>
<evidence type="ECO:0000313" key="3">
    <source>
        <dbReference type="EMBL" id="REI42081.1"/>
    </source>
</evidence>
<evidence type="ECO:0000256" key="1">
    <source>
        <dbReference type="SAM" id="MobiDB-lite"/>
    </source>
</evidence>
<keyword evidence="2" id="KW-0812">Transmembrane</keyword>
<comment type="caution">
    <text evidence="3">The sequence shown here is derived from an EMBL/GenBank/DDBJ whole genome shotgun (WGS) entry which is preliminary data.</text>
</comment>
<reference evidence="3 4" key="1">
    <citation type="submission" date="2018-08" db="EMBL/GenBank/DDBJ databases">
        <title>Draft genome sequence of Psychrilyobacter sp. strain SD5 isolated from Black Sea water.</title>
        <authorList>
            <person name="Yadav S."/>
            <person name="Villanueva L."/>
            <person name="Damste J.S.S."/>
        </authorList>
    </citation>
    <scope>NUCLEOTIDE SEQUENCE [LARGE SCALE GENOMIC DNA]</scope>
    <source>
        <strain evidence="3 4">SD5</strain>
    </source>
</reference>
<evidence type="ECO:0000256" key="2">
    <source>
        <dbReference type="SAM" id="Phobius"/>
    </source>
</evidence>
<feature type="region of interest" description="Disordered" evidence="1">
    <location>
        <begin position="528"/>
        <end position="577"/>
    </location>
</feature>
<evidence type="ECO:0008006" key="5">
    <source>
        <dbReference type="Google" id="ProtNLM"/>
    </source>
</evidence>
<feature type="transmembrane region" description="Helical" evidence="2">
    <location>
        <begin position="388"/>
        <end position="409"/>
    </location>
</feature>
<dbReference type="RefSeq" id="WP_114641765.1">
    <property type="nucleotide sequence ID" value="NZ_JAACIO010000007.1"/>
</dbReference>
<keyword evidence="2" id="KW-0472">Membrane</keyword>
<gene>
    <name evidence="3" type="ORF">DYH56_05005</name>
</gene>
<keyword evidence="4" id="KW-1185">Reference proteome</keyword>
<proteinExistence type="predicted"/>
<name>A0ABX9KJ62_9FUSO</name>
<feature type="transmembrane region" description="Helical" evidence="2">
    <location>
        <begin position="326"/>
        <end position="350"/>
    </location>
</feature>
<protein>
    <recommendedName>
        <fullName evidence="5">Phage tail tape measure protein</fullName>
    </recommendedName>
</protein>
<evidence type="ECO:0000313" key="4">
    <source>
        <dbReference type="Proteomes" id="UP000263486"/>
    </source>
</evidence>